<name>A0A5P9CLX9_9VIBR</name>
<comment type="pathway">
    <text evidence="2 7">Isoprenoid biosynthesis; isopentenyl diphosphate biosynthesis via DXP pathway; isopentenyl diphosphate from 1-deoxy-D-xylulose 5-phosphate: step 2/6.</text>
</comment>
<comment type="catalytic activity">
    <reaction evidence="1 7">
        <text>2-C-methyl-D-erythritol 4-phosphate + CTP + H(+) = 4-CDP-2-C-methyl-D-erythritol + diphosphate</text>
        <dbReference type="Rhea" id="RHEA:13429"/>
        <dbReference type="ChEBI" id="CHEBI:15378"/>
        <dbReference type="ChEBI" id="CHEBI:33019"/>
        <dbReference type="ChEBI" id="CHEBI:37563"/>
        <dbReference type="ChEBI" id="CHEBI:57823"/>
        <dbReference type="ChEBI" id="CHEBI:58262"/>
        <dbReference type="EC" id="2.7.7.60"/>
    </reaction>
</comment>
<feature type="site" description="Positions MEP for the nucleophilic attack" evidence="7">
    <location>
        <position position="214"/>
    </location>
</feature>
<dbReference type="InterPro" id="IPR001228">
    <property type="entry name" value="IspD"/>
</dbReference>
<feature type="site" description="Positions MEP for the nucleophilic attack" evidence="7">
    <location>
        <position position="158"/>
    </location>
</feature>
<dbReference type="NCBIfam" id="TIGR00453">
    <property type="entry name" value="ispD"/>
    <property type="match status" value="1"/>
</dbReference>
<dbReference type="InterPro" id="IPR029044">
    <property type="entry name" value="Nucleotide-diphossugar_trans"/>
</dbReference>
<reference evidence="8 9" key="1">
    <citation type="submission" date="2019-10" db="EMBL/GenBank/DDBJ databases">
        <title>Complete genome sequence of Vibrio sp. strain THAF100, isolated from non-filtered water from the water column of tank 6 of a marine aquarium containing stony-coral fragments. Water maintained at 26 degree C.</title>
        <authorList>
            <person name="Ruckert C."/>
            <person name="Franco A."/>
            <person name="Kalinowski J."/>
            <person name="Glaeser S."/>
        </authorList>
    </citation>
    <scope>NUCLEOTIDE SEQUENCE [LARGE SCALE GENOMIC DNA]</scope>
    <source>
        <strain evidence="8 9">THAF100</strain>
    </source>
</reference>
<dbReference type="PANTHER" id="PTHR32125">
    <property type="entry name" value="2-C-METHYL-D-ERYTHRITOL 4-PHOSPHATE CYTIDYLYLTRANSFERASE, CHLOROPLASTIC"/>
    <property type="match status" value="1"/>
</dbReference>
<dbReference type="InterPro" id="IPR018294">
    <property type="entry name" value="ISPD_synthase_CS"/>
</dbReference>
<keyword evidence="5 7" id="KW-0548">Nucleotidyltransferase</keyword>
<dbReference type="EC" id="2.7.7.60" evidence="7"/>
<comment type="similarity">
    <text evidence="3 7">Belongs to the IspD/TarI cytidylyltransferase family. IspD subfamily.</text>
</comment>
<dbReference type="GO" id="GO:0019288">
    <property type="term" value="P:isopentenyl diphosphate biosynthetic process, methylerythritol 4-phosphate pathway"/>
    <property type="evidence" value="ECO:0007669"/>
    <property type="project" value="UniProtKB-UniRule"/>
</dbReference>
<dbReference type="PROSITE" id="PS01295">
    <property type="entry name" value="ISPD"/>
    <property type="match status" value="1"/>
</dbReference>
<evidence type="ECO:0000256" key="5">
    <source>
        <dbReference type="ARBA" id="ARBA00022695"/>
    </source>
</evidence>
<evidence type="ECO:0000256" key="1">
    <source>
        <dbReference type="ARBA" id="ARBA00001282"/>
    </source>
</evidence>
<dbReference type="UniPathway" id="UPA00056">
    <property type="reaction ID" value="UER00093"/>
</dbReference>
<dbReference type="OrthoDB" id="9806837at2"/>
<dbReference type="GO" id="GO:0050518">
    <property type="term" value="F:2-C-methyl-D-erythritol 4-phosphate cytidylyltransferase activity"/>
    <property type="evidence" value="ECO:0007669"/>
    <property type="project" value="UniProtKB-UniRule"/>
</dbReference>
<dbReference type="KEGG" id="vaq:FIV01_12465"/>
<dbReference type="RefSeq" id="WP_152431264.1">
    <property type="nucleotide sequence ID" value="NZ_CBCSDK010000001.1"/>
</dbReference>
<dbReference type="FunFam" id="3.90.550.10:FF:000003">
    <property type="entry name" value="2-C-methyl-D-erythritol 4-phosphate cytidylyltransferase"/>
    <property type="match status" value="1"/>
</dbReference>
<evidence type="ECO:0000256" key="3">
    <source>
        <dbReference type="ARBA" id="ARBA00009789"/>
    </source>
</evidence>
<organism evidence="8 9">
    <name type="scientific">Vibrio aquimaris</name>
    <dbReference type="NCBI Taxonomy" id="2587862"/>
    <lineage>
        <taxon>Bacteria</taxon>
        <taxon>Pseudomonadati</taxon>
        <taxon>Pseudomonadota</taxon>
        <taxon>Gammaproteobacteria</taxon>
        <taxon>Vibrionales</taxon>
        <taxon>Vibrionaceae</taxon>
        <taxon>Vibrio</taxon>
    </lineage>
</organism>
<evidence type="ECO:0000256" key="2">
    <source>
        <dbReference type="ARBA" id="ARBA00004787"/>
    </source>
</evidence>
<dbReference type="CDD" id="cd02516">
    <property type="entry name" value="CDP-ME_synthetase"/>
    <property type="match status" value="1"/>
</dbReference>
<evidence type="ECO:0000256" key="4">
    <source>
        <dbReference type="ARBA" id="ARBA00022679"/>
    </source>
</evidence>
<dbReference type="EMBL" id="CP045350">
    <property type="protein sequence ID" value="QFT27245.1"/>
    <property type="molecule type" value="Genomic_DNA"/>
</dbReference>
<gene>
    <name evidence="7 8" type="primary">ispD</name>
    <name evidence="8" type="ORF">FIV01_12465</name>
</gene>
<dbReference type="Pfam" id="PF01128">
    <property type="entry name" value="IspD"/>
    <property type="match status" value="1"/>
</dbReference>
<dbReference type="Proteomes" id="UP000326936">
    <property type="component" value="Chromosome"/>
</dbReference>
<dbReference type="AlphaFoldDB" id="A0A5P9CLX9"/>
<comment type="function">
    <text evidence="7">Catalyzes the formation of 4-diphosphocytidyl-2-C-methyl-D-erythritol from CTP and 2-C-methyl-D-erythritol 4-phosphate (MEP).</text>
</comment>
<feature type="site" description="Transition state stabilizer" evidence="7">
    <location>
        <position position="19"/>
    </location>
</feature>
<dbReference type="Gene3D" id="3.90.550.10">
    <property type="entry name" value="Spore Coat Polysaccharide Biosynthesis Protein SpsA, Chain A"/>
    <property type="match status" value="1"/>
</dbReference>
<dbReference type="SUPFAM" id="SSF53448">
    <property type="entry name" value="Nucleotide-diphospho-sugar transferases"/>
    <property type="match status" value="1"/>
</dbReference>
<evidence type="ECO:0000313" key="8">
    <source>
        <dbReference type="EMBL" id="QFT27245.1"/>
    </source>
</evidence>
<keyword evidence="6 7" id="KW-0414">Isoprene biosynthesis</keyword>
<keyword evidence="4 7" id="KW-0808">Transferase</keyword>
<dbReference type="InterPro" id="IPR050088">
    <property type="entry name" value="IspD/TarI_cytidylyltransf_bact"/>
</dbReference>
<evidence type="ECO:0000256" key="6">
    <source>
        <dbReference type="ARBA" id="ARBA00023229"/>
    </source>
</evidence>
<accession>A0A5P9CLX9</accession>
<dbReference type="PANTHER" id="PTHR32125:SF4">
    <property type="entry name" value="2-C-METHYL-D-ERYTHRITOL 4-PHOSPHATE CYTIDYLYLTRANSFERASE, CHLOROPLASTIC"/>
    <property type="match status" value="1"/>
</dbReference>
<dbReference type="HAMAP" id="MF_00108">
    <property type="entry name" value="IspD"/>
    <property type="match status" value="1"/>
</dbReference>
<feature type="site" description="Transition state stabilizer" evidence="7">
    <location>
        <position position="26"/>
    </location>
</feature>
<evidence type="ECO:0000313" key="9">
    <source>
        <dbReference type="Proteomes" id="UP000326936"/>
    </source>
</evidence>
<proteinExistence type="inferred from homology"/>
<protein>
    <recommendedName>
        <fullName evidence="7">2-C-methyl-D-erythritol 4-phosphate cytidylyltransferase</fullName>
        <ecNumber evidence="7">2.7.7.60</ecNumber>
    </recommendedName>
    <alternativeName>
        <fullName evidence="7">4-diphosphocytidyl-2C-methyl-D-erythritol synthase</fullName>
    </alternativeName>
    <alternativeName>
        <fullName evidence="7">MEP cytidylyltransferase</fullName>
        <shortName evidence="7">MCT</shortName>
    </alternativeName>
</protein>
<dbReference type="InterPro" id="IPR034683">
    <property type="entry name" value="IspD/TarI"/>
</dbReference>
<evidence type="ECO:0000256" key="7">
    <source>
        <dbReference type="HAMAP-Rule" id="MF_00108"/>
    </source>
</evidence>
<keyword evidence="9" id="KW-1185">Reference proteome</keyword>
<sequence length="233" mass="25293">MTQVSSIIAIVPAAGVGRRMGAERPKQYLQINEATVLEHTVYKLLSHPNIAKVVIVVGKNDPYFSRLSLAQDDRVAAVIGGNERADSVLAGVNFVRNNEESGWVMVHDAARPCINNQDIDNLIKTSLNHPVGGILAAPVRDTMKRANRSGDIESTVDRENLWHALTPQMFRTEQLATALEEALSKGVHITDEASAMECSGKSPALVPGSAENIKITQPEDLALAEFYLTKNKG</sequence>